<evidence type="ECO:0000256" key="1">
    <source>
        <dbReference type="SAM" id="MobiDB-lite"/>
    </source>
</evidence>
<feature type="compositionally biased region" description="Basic and acidic residues" evidence="1">
    <location>
        <begin position="56"/>
        <end position="66"/>
    </location>
</feature>
<dbReference type="Gene3D" id="2.60.40.150">
    <property type="entry name" value="C2 domain"/>
    <property type="match status" value="1"/>
</dbReference>
<evidence type="ECO:0000313" key="2">
    <source>
        <dbReference type="EMBL" id="CAF4333576.1"/>
    </source>
</evidence>
<accession>A0A820JXN4</accession>
<protein>
    <submittedName>
        <fullName evidence="2">Uncharacterized protein</fullName>
    </submittedName>
</protein>
<reference evidence="2" key="1">
    <citation type="submission" date="2021-02" db="EMBL/GenBank/DDBJ databases">
        <authorList>
            <person name="Nowell W R."/>
        </authorList>
    </citation>
    <scope>NUCLEOTIDE SEQUENCE</scope>
</reference>
<dbReference type="AlphaFoldDB" id="A0A820JXN4"/>
<dbReference type="InterPro" id="IPR035892">
    <property type="entry name" value="C2_domain_sf"/>
</dbReference>
<gene>
    <name evidence="2" type="ORF">OTI717_LOCUS43036</name>
</gene>
<dbReference type="EMBL" id="CAJOAX010057727">
    <property type="protein sequence ID" value="CAF4333576.1"/>
    <property type="molecule type" value="Genomic_DNA"/>
</dbReference>
<dbReference type="Proteomes" id="UP000663823">
    <property type="component" value="Unassembled WGS sequence"/>
</dbReference>
<proteinExistence type="predicted"/>
<evidence type="ECO:0000313" key="3">
    <source>
        <dbReference type="Proteomes" id="UP000663823"/>
    </source>
</evidence>
<comment type="caution">
    <text evidence="2">The sequence shown here is derived from an EMBL/GenBank/DDBJ whole genome shotgun (WGS) entry which is preliminary data.</text>
</comment>
<dbReference type="SUPFAM" id="SSF81296">
    <property type="entry name" value="E set domains"/>
    <property type="match status" value="1"/>
</dbReference>
<dbReference type="InterPro" id="IPR014756">
    <property type="entry name" value="Ig_E-set"/>
</dbReference>
<name>A0A820JXN4_9BILA</name>
<sequence>IEVKFSAPNIPGHYLYSVILRSDSYLDVDVMENLSLDVQAAKEVVDNHPQWDFSENDERINNKVEDNEFTTESDSDKD</sequence>
<feature type="non-terminal residue" evidence="2">
    <location>
        <position position="1"/>
    </location>
</feature>
<feature type="compositionally biased region" description="Acidic residues" evidence="1">
    <location>
        <begin position="67"/>
        <end position="78"/>
    </location>
</feature>
<feature type="region of interest" description="Disordered" evidence="1">
    <location>
        <begin position="49"/>
        <end position="78"/>
    </location>
</feature>
<organism evidence="2 3">
    <name type="scientific">Rotaria sordida</name>
    <dbReference type="NCBI Taxonomy" id="392033"/>
    <lineage>
        <taxon>Eukaryota</taxon>
        <taxon>Metazoa</taxon>
        <taxon>Spiralia</taxon>
        <taxon>Gnathifera</taxon>
        <taxon>Rotifera</taxon>
        <taxon>Eurotatoria</taxon>
        <taxon>Bdelloidea</taxon>
        <taxon>Philodinida</taxon>
        <taxon>Philodinidae</taxon>
        <taxon>Rotaria</taxon>
    </lineage>
</organism>